<feature type="compositionally biased region" description="Polar residues" evidence="4">
    <location>
        <begin position="614"/>
        <end position="624"/>
    </location>
</feature>
<feature type="domain" description="RCK N-terminal" evidence="6">
    <location>
        <begin position="291"/>
        <end position="392"/>
    </location>
</feature>
<comment type="caution">
    <text evidence="8">The sequence shown here is derived from an EMBL/GenBank/DDBJ whole genome shotgun (WGS) entry which is preliminary data.</text>
</comment>
<reference evidence="9" key="1">
    <citation type="submission" date="2024-06" db="EMBL/GenBank/DDBJ databases">
        <title>Radixoralia hellwigii gen. nov., sp nov., isolated from a root canal in the human oral cavity.</title>
        <authorList>
            <person name="Bartsch S."/>
            <person name="Wittmer A."/>
            <person name="Schulz A.-K."/>
            <person name="Neumann-Schaal M."/>
            <person name="Wolf J."/>
            <person name="Gronow S."/>
            <person name="Tennert C."/>
            <person name="Haecker G."/>
            <person name="Cieplik F."/>
            <person name="Al-Ahmad A."/>
        </authorList>
    </citation>
    <scope>NUCLEOTIDE SEQUENCE [LARGE SCALE GENOMIC DNA]</scope>
    <source>
        <strain evidence="9">Wk13</strain>
    </source>
</reference>
<evidence type="ECO:0000256" key="4">
    <source>
        <dbReference type="SAM" id="MobiDB-lite"/>
    </source>
</evidence>
<dbReference type="PANTHER" id="PTHR43833:SF5">
    <property type="entry name" value="TRK SYSTEM POTASSIUM UPTAKE PROTEIN TRKA"/>
    <property type="match status" value="1"/>
</dbReference>
<keyword evidence="5" id="KW-0812">Transmembrane</keyword>
<dbReference type="Proteomes" id="UP001574673">
    <property type="component" value="Unassembled WGS sequence"/>
</dbReference>
<dbReference type="SUPFAM" id="SSF81324">
    <property type="entry name" value="Voltage-gated potassium channels"/>
    <property type="match status" value="1"/>
</dbReference>
<evidence type="ECO:0000256" key="5">
    <source>
        <dbReference type="SAM" id="Phobius"/>
    </source>
</evidence>
<dbReference type="Gene3D" id="1.10.287.70">
    <property type="match status" value="1"/>
</dbReference>
<feature type="transmembrane region" description="Helical" evidence="5">
    <location>
        <begin position="16"/>
        <end position="36"/>
    </location>
</feature>
<evidence type="ECO:0000313" key="9">
    <source>
        <dbReference type="Proteomes" id="UP001574673"/>
    </source>
</evidence>
<feature type="transmembrane region" description="Helical" evidence="5">
    <location>
        <begin position="76"/>
        <end position="100"/>
    </location>
</feature>
<organism evidence="8 9">
    <name type="scientific">Dentiradicibacter hellwigii</name>
    <dbReference type="NCBI Taxonomy" id="3149053"/>
    <lineage>
        <taxon>Bacteria</taxon>
        <taxon>Pseudomonadati</taxon>
        <taxon>Pseudomonadota</taxon>
        <taxon>Betaproteobacteria</taxon>
        <taxon>Rhodocyclales</taxon>
        <taxon>Rhodocyclaceae</taxon>
        <taxon>Dentiradicibacter</taxon>
    </lineage>
</organism>
<evidence type="ECO:0000259" key="6">
    <source>
        <dbReference type="Pfam" id="PF02254"/>
    </source>
</evidence>
<evidence type="ECO:0000259" key="7">
    <source>
        <dbReference type="Pfam" id="PF07885"/>
    </source>
</evidence>
<keyword evidence="5" id="KW-0472">Membrane</keyword>
<feature type="domain" description="RCK N-terminal" evidence="6">
    <location>
        <begin position="126"/>
        <end position="239"/>
    </location>
</feature>
<dbReference type="Pfam" id="PF07885">
    <property type="entry name" value="Ion_trans_2"/>
    <property type="match status" value="1"/>
</dbReference>
<dbReference type="InterPro" id="IPR013099">
    <property type="entry name" value="K_chnl_dom"/>
</dbReference>
<evidence type="ECO:0000313" key="8">
    <source>
        <dbReference type="EMBL" id="MFA9950759.1"/>
    </source>
</evidence>
<evidence type="ECO:0000256" key="2">
    <source>
        <dbReference type="ARBA" id="ARBA00022448"/>
    </source>
</evidence>
<feature type="domain" description="Potassium channel" evidence="7">
    <location>
        <begin position="21"/>
        <end position="97"/>
    </location>
</feature>
<dbReference type="EMBL" id="JBEUWX010000002">
    <property type="protein sequence ID" value="MFA9950759.1"/>
    <property type="molecule type" value="Genomic_DNA"/>
</dbReference>
<sequence length="624" mass="69957">MNEVSFVILRRLRRPLIALVIAYAISVWGMVVIPGIDENGLPDHLSFFHALYIVSYTATTIGFGEIPHQFTDLQRAWIIVCIYLCVVAWAYTLGSVFHLSQDPTFRRAISRRRFMIRVQRLQTPFVLIAGYGQSGIMLARMLDRMGYRIVIIEQRHERASRIEIDEFERRPIFWDGDARLPDVLVDAGVTHRHCIAMVAMAGNDETNQSVAIGGTVLNPSLRIIARVHTPMAQANLKSFRNIELINPYETFASNIRLDMGSATKLRAIEWLSGLPGGECPESLNLPKGYWVVCGSGAFSLYVAAALEQAGVSYSLINIDTAHKTEDDLVRLTSLQEMEDDELHQAGIERAVGLVAGTDSVAVNLALINRARLVNDNLYVAIRQTHVVNASLVDASMANLRFVKAEVVAHKARQLLTSPLLIRYLRHLECDDDTLAQRTIELLQTQVGEKVPFMWAFNCFASYAGLRDALSPDIDPPLSIADLLSHPTTPAERLPAFALLLLRNQTEIPLPPEDTVLRSGDRILFAGQRGVADLQRRFQIEPGVLEFVRTGVEVPRSWLFRYFRSAKERRLRWERLQQRLAAARRASAENAEDPEETGEANDADFTDEDRRSDGAESSGQSADDR</sequence>
<evidence type="ECO:0000256" key="1">
    <source>
        <dbReference type="ARBA" id="ARBA00004651"/>
    </source>
</evidence>
<dbReference type="Gene3D" id="3.40.50.720">
    <property type="entry name" value="NAD(P)-binding Rossmann-like Domain"/>
    <property type="match status" value="2"/>
</dbReference>
<protein>
    <submittedName>
        <fullName evidence="8">NAD-binding protein</fullName>
    </submittedName>
</protein>
<name>A0ABV4UJ71_9RHOO</name>
<dbReference type="Pfam" id="PF02254">
    <property type="entry name" value="TrkA_N"/>
    <property type="match status" value="2"/>
</dbReference>
<dbReference type="SUPFAM" id="SSF51735">
    <property type="entry name" value="NAD(P)-binding Rossmann-fold domains"/>
    <property type="match status" value="2"/>
</dbReference>
<dbReference type="InterPro" id="IPR050721">
    <property type="entry name" value="Trk_Ktr_HKT_K-transport"/>
</dbReference>
<accession>A0ABV4UJ71</accession>
<feature type="compositionally biased region" description="Acidic residues" evidence="4">
    <location>
        <begin position="589"/>
        <end position="606"/>
    </location>
</feature>
<proteinExistence type="predicted"/>
<keyword evidence="9" id="KW-1185">Reference proteome</keyword>
<dbReference type="PANTHER" id="PTHR43833">
    <property type="entry name" value="POTASSIUM CHANNEL PROTEIN 2-RELATED-RELATED"/>
    <property type="match status" value="1"/>
</dbReference>
<gene>
    <name evidence="8" type="ORF">ABCS64_10585</name>
</gene>
<keyword evidence="3" id="KW-0406">Ion transport</keyword>
<dbReference type="InterPro" id="IPR036291">
    <property type="entry name" value="NAD(P)-bd_dom_sf"/>
</dbReference>
<keyword evidence="5" id="KW-1133">Transmembrane helix</keyword>
<evidence type="ECO:0000256" key="3">
    <source>
        <dbReference type="ARBA" id="ARBA00023065"/>
    </source>
</evidence>
<dbReference type="RefSeq" id="WP_418891795.1">
    <property type="nucleotide sequence ID" value="NZ_JBEUWX010000002.1"/>
</dbReference>
<feature type="region of interest" description="Disordered" evidence="4">
    <location>
        <begin position="582"/>
        <end position="624"/>
    </location>
</feature>
<dbReference type="InterPro" id="IPR003148">
    <property type="entry name" value="RCK_N"/>
</dbReference>
<comment type="subcellular location">
    <subcellularLocation>
        <location evidence="1">Cell membrane</location>
        <topology evidence="1">Multi-pass membrane protein</topology>
    </subcellularLocation>
</comment>
<keyword evidence="2" id="KW-0813">Transport</keyword>